<keyword evidence="3" id="KW-1185">Reference proteome</keyword>
<sequence length="291" mass="32226">MAAPYPQLVLFGDSLMQQSVDVQDAFSFQAALQSRKILPLQQFSSLPKRSMVHVTPLTKDCPGFIRRLDVVNRGFSGWNTANAIKYLTDIFPEPTPSGPKLKYLVVLFGANDAVLPLPTSSQHVPIERYKENLTKIITHPHIKQHNAKVLLVVPPPVDEIKLAKLNVAEGHASALRKSATSAAYSEKAREVARENPGVVLIDLWKAVMDKAIAMTAQDYKPEGPWLGSPENGKQGGLDSLLPDGLHLSRDAYRLLYDQIEGHIGEEWRGLSEQDCTGYLYPDWKVLNPVGL</sequence>
<dbReference type="Proteomes" id="UP000811619">
    <property type="component" value="Unassembled WGS sequence"/>
</dbReference>
<proteinExistence type="predicted"/>
<name>A0A8K0J0H1_9HYPO</name>
<evidence type="ECO:0000313" key="3">
    <source>
        <dbReference type="Proteomes" id="UP000811619"/>
    </source>
</evidence>
<dbReference type="InterPro" id="IPR013830">
    <property type="entry name" value="SGNH_hydro"/>
</dbReference>
<dbReference type="CDD" id="cd01838">
    <property type="entry name" value="Isoamyl_acetate_hydrolase_like"/>
    <property type="match status" value="1"/>
</dbReference>
<dbReference type="Gene3D" id="3.40.50.1110">
    <property type="entry name" value="SGNH hydrolase"/>
    <property type="match status" value="1"/>
</dbReference>
<dbReference type="PANTHER" id="PTHR14209:SF19">
    <property type="entry name" value="ISOAMYL ACETATE-HYDROLYZING ESTERASE 1 HOMOLOG"/>
    <property type="match status" value="1"/>
</dbReference>
<comment type="caution">
    <text evidence="2">The sequence shown here is derived from an EMBL/GenBank/DDBJ whole genome shotgun (WGS) entry which is preliminary data.</text>
</comment>
<reference evidence="2" key="1">
    <citation type="journal article" date="2020" name="bioRxiv">
        <title>Whole genome comparisons of ergot fungi reveals the divergence and evolution of species within the genus Claviceps are the result of varying mechanisms driving genome evolution and host range expansion.</title>
        <authorList>
            <person name="Wyka S.A."/>
            <person name="Mondo S.J."/>
            <person name="Liu M."/>
            <person name="Dettman J."/>
            <person name="Nalam V."/>
            <person name="Broders K.D."/>
        </authorList>
    </citation>
    <scope>NUCLEOTIDE SEQUENCE</scope>
    <source>
        <strain evidence="2">CCC 489</strain>
    </source>
</reference>
<dbReference type="OrthoDB" id="671439at2759"/>
<organism evidence="2 3">
    <name type="scientific">Claviceps africana</name>
    <dbReference type="NCBI Taxonomy" id="83212"/>
    <lineage>
        <taxon>Eukaryota</taxon>
        <taxon>Fungi</taxon>
        <taxon>Dikarya</taxon>
        <taxon>Ascomycota</taxon>
        <taxon>Pezizomycotina</taxon>
        <taxon>Sordariomycetes</taxon>
        <taxon>Hypocreomycetidae</taxon>
        <taxon>Hypocreales</taxon>
        <taxon>Clavicipitaceae</taxon>
        <taxon>Claviceps</taxon>
    </lineage>
</organism>
<accession>A0A8K0J0H1</accession>
<evidence type="ECO:0000313" key="2">
    <source>
        <dbReference type="EMBL" id="KAG5915935.1"/>
    </source>
</evidence>
<feature type="domain" description="SGNH hydrolase-type esterase" evidence="1">
    <location>
        <begin position="67"/>
        <end position="254"/>
    </location>
</feature>
<dbReference type="PANTHER" id="PTHR14209">
    <property type="entry name" value="ISOAMYL ACETATE-HYDROLYZING ESTERASE 1"/>
    <property type="match status" value="1"/>
</dbReference>
<dbReference type="Pfam" id="PF13472">
    <property type="entry name" value="Lipase_GDSL_2"/>
    <property type="match status" value="1"/>
</dbReference>
<protein>
    <recommendedName>
        <fullName evidence="1">SGNH hydrolase-type esterase domain-containing protein</fullName>
    </recommendedName>
</protein>
<evidence type="ECO:0000259" key="1">
    <source>
        <dbReference type="Pfam" id="PF13472"/>
    </source>
</evidence>
<dbReference type="AlphaFoldDB" id="A0A8K0J0H1"/>
<dbReference type="EMBL" id="SRPY01000936">
    <property type="protein sequence ID" value="KAG5915935.1"/>
    <property type="molecule type" value="Genomic_DNA"/>
</dbReference>
<dbReference type="InterPro" id="IPR045136">
    <property type="entry name" value="Iah1-like"/>
</dbReference>
<dbReference type="SUPFAM" id="SSF52266">
    <property type="entry name" value="SGNH hydrolase"/>
    <property type="match status" value="1"/>
</dbReference>
<gene>
    <name evidence="2" type="ORF">E4U42_007870</name>
</gene>
<dbReference type="InterPro" id="IPR036514">
    <property type="entry name" value="SGNH_hydro_sf"/>
</dbReference>